<sequence>IINGIPGTHIIEFLIICSDDNADIKFKTLLICEGLGKILELCGFEKSLENSDARV</sequence>
<organism evidence="1 2">
    <name type="scientific">Racocetra fulgida</name>
    <dbReference type="NCBI Taxonomy" id="60492"/>
    <lineage>
        <taxon>Eukaryota</taxon>
        <taxon>Fungi</taxon>
        <taxon>Fungi incertae sedis</taxon>
        <taxon>Mucoromycota</taxon>
        <taxon>Glomeromycotina</taxon>
        <taxon>Glomeromycetes</taxon>
        <taxon>Diversisporales</taxon>
        <taxon>Gigasporaceae</taxon>
        <taxon>Racocetra</taxon>
    </lineage>
</organism>
<proteinExistence type="predicted"/>
<accession>A0A9N9J4S7</accession>
<name>A0A9N9J4S7_9GLOM</name>
<keyword evidence="2" id="KW-1185">Reference proteome</keyword>
<comment type="caution">
    <text evidence="1">The sequence shown here is derived from an EMBL/GenBank/DDBJ whole genome shotgun (WGS) entry which is preliminary data.</text>
</comment>
<gene>
    <name evidence="1" type="ORF">RFULGI_LOCUS14572</name>
</gene>
<evidence type="ECO:0000313" key="2">
    <source>
        <dbReference type="Proteomes" id="UP000789396"/>
    </source>
</evidence>
<dbReference type="Proteomes" id="UP000789396">
    <property type="component" value="Unassembled WGS sequence"/>
</dbReference>
<reference evidence="1" key="1">
    <citation type="submission" date="2021-06" db="EMBL/GenBank/DDBJ databases">
        <authorList>
            <person name="Kallberg Y."/>
            <person name="Tangrot J."/>
            <person name="Rosling A."/>
        </authorList>
    </citation>
    <scope>NUCLEOTIDE SEQUENCE</scope>
    <source>
        <strain evidence="1">IN212</strain>
    </source>
</reference>
<dbReference type="EMBL" id="CAJVPZ010042876">
    <property type="protein sequence ID" value="CAG8764576.1"/>
    <property type="molecule type" value="Genomic_DNA"/>
</dbReference>
<feature type="non-terminal residue" evidence="1">
    <location>
        <position position="55"/>
    </location>
</feature>
<protein>
    <submittedName>
        <fullName evidence="1">14466_t:CDS:1</fullName>
    </submittedName>
</protein>
<evidence type="ECO:0000313" key="1">
    <source>
        <dbReference type="EMBL" id="CAG8764576.1"/>
    </source>
</evidence>
<dbReference type="AlphaFoldDB" id="A0A9N9J4S7"/>
<feature type="non-terminal residue" evidence="1">
    <location>
        <position position="1"/>
    </location>
</feature>